<name>A0A1B1BET9_9MICO</name>
<organism evidence="1 2">
    <name type="scientific">Cryobacterium arcticum</name>
    <dbReference type="NCBI Taxonomy" id="670052"/>
    <lineage>
        <taxon>Bacteria</taxon>
        <taxon>Bacillati</taxon>
        <taxon>Actinomycetota</taxon>
        <taxon>Actinomycetes</taxon>
        <taxon>Micrococcales</taxon>
        <taxon>Microbacteriaceae</taxon>
        <taxon>Cryobacterium</taxon>
    </lineage>
</organism>
<reference evidence="1 2" key="1">
    <citation type="submission" date="2016-06" db="EMBL/GenBank/DDBJ databases">
        <title>Genome sequencing of Cryobacterium arcticum PAMC 27867.</title>
        <authorList>
            <person name="Lee J."/>
            <person name="Kim O.-S."/>
        </authorList>
    </citation>
    <scope>NUCLEOTIDE SEQUENCE [LARGE SCALE GENOMIC DNA]</scope>
    <source>
        <strain evidence="1 2">PAMC 27867</strain>
    </source>
</reference>
<dbReference type="AlphaFoldDB" id="A0A1B1BET9"/>
<sequence length="420" mass="42944">MVDDAAAMIRSTPGVASVTTDIRVRDYKDGGPLSEVAVWSAVLTVQADASGLDTRSLAASVAADGQDGYVSLTTVLQIPGEPGTADVQLQFSPLPNGVLTSVEPEDMAEAALSLRDLPGISSVSVLQHGDPVSVTVASPATWTDLAPAIRAIPGFGSGAVSSVTLATQHDTGESSTLTFDPRSPAAELVPVLSEIAAAKGVTSVSFNGVDTRKEFSAWRPSLRVTVDTRSARGLVAARLTGLDDSDSSANGLPRASFTASTGGIDASQDLRGYLGLPLGSAEPDDRMTGLPGAVPPAAVDPAAAAARLELDRALVTALLDAAGDAAGIRGPASVTTETCVDGENEQVQGAVVIPIFEIADSADEAFDAITTEWGVQGYIRSDRAMGRDFWSVPDGSLDTLSIRGTAEGISIMVTAPCVLL</sequence>
<keyword evidence="2" id="KW-1185">Reference proteome</keyword>
<dbReference type="KEGG" id="cart:PA27867_0027"/>
<gene>
    <name evidence="1" type="ORF">PA27867_0027</name>
</gene>
<evidence type="ECO:0000313" key="2">
    <source>
        <dbReference type="Proteomes" id="UP000092582"/>
    </source>
</evidence>
<dbReference type="EMBL" id="CP016282">
    <property type="protein sequence ID" value="ANP71006.1"/>
    <property type="molecule type" value="Genomic_DNA"/>
</dbReference>
<protein>
    <submittedName>
        <fullName evidence="1">Uncharacterized protein</fullName>
    </submittedName>
</protein>
<proteinExistence type="predicted"/>
<dbReference type="STRING" id="670052.PA27867_0027"/>
<evidence type="ECO:0000313" key="1">
    <source>
        <dbReference type="EMBL" id="ANP71006.1"/>
    </source>
</evidence>
<dbReference type="Proteomes" id="UP000092582">
    <property type="component" value="Chromosome 1"/>
</dbReference>
<accession>A0A1B1BET9</accession>